<feature type="domain" description="Luciferase-like" evidence="5">
    <location>
        <begin position="2"/>
        <end position="270"/>
    </location>
</feature>
<keyword evidence="2" id="KW-0288">FMN</keyword>
<dbReference type="InterPro" id="IPR036661">
    <property type="entry name" value="Luciferase-like_sf"/>
</dbReference>
<evidence type="ECO:0000256" key="4">
    <source>
        <dbReference type="ARBA" id="ARBA00023033"/>
    </source>
</evidence>
<dbReference type="InterPro" id="IPR050172">
    <property type="entry name" value="SsuD_RutA_monooxygenase"/>
</dbReference>
<organism evidence="6 7">
    <name type="scientific">Nocardia veterana</name>
    <dbReference type="NCBI Taxonomy" id="132249"/>
    <lineage>
        <taxon>Bacteria</taxon>
        <taxon>Bacillati</taxon>
        <taxon>Actinomycetota</taxon>
        <taxon>Actinomycetes</taxon>
        <taxon>Mycobacteriales</taxon>
        <taxon>Nocardiaceae</taxon>
        <taxon>Nocardia</taxon>
    </lineage>
</organism>
<evidence type="ECO:0000256" key="3">
    <source>
        <dbReference type="ARBA" id="ARBA00023002"/>
    </source>
</evidence>
<evidence type="ECO:0000313" key="6">
    <source>
        <dbReference type="EMBL" id="NKY86153.1"/>
    </source>
</evidence>
<gene>
    <name evidence="6" type="ORF">HGA07_11010</name>
</gene>
<dbReference type="AlphaFoldDB" id="A0A7X6RI12"/>
<keyword evidence="3" id="KW-0560">Oxidoreductase</keyword>
<comment type="caution">
    <text evidence="6">The sequence shown here is derived from an EMBL/GenBank/DDBJ whole genome shotgun (WGS) entry which is preliminary data.</text>
</comment>
<dbReference type="Proteomes" id="UP000523447">
    <property type="component" value="Unassembled WGS sequence"/>
</dbReference>
<dbReference type="InterPro" id="IPR019952">
    <property type="entry name" value="F420_OxRdatse_Rv1855c_pred"/>
</dbReference>
<sequence>MKLGIAVTDFSWPVATGDIASTVTDIAHRADTAGIDSLWVMDHFFQIGISGRPPESPMLEAYAALGFLAGITTNIRLGTLVTAVPYRHPGVLIKSATTLDVLSGGRLIFGVGAGAPFDPQPMGQATSFEAEGLGIPFPPLARRFEQLEELLQIAHRMWSGDETTYRGRHYELARPLNSPNSVQRPHPPILIGGSGERKTLRLVARYGDACNLFHLPGSGYADDLAHKLGVLRRHCDEAGRDYAEIEKTVTAALDLDADAESLLDQLKALTDTGIDHVILGPDGPWTPARLDRIIALLPEIHSL</sequence>
<protein>
    <submittedName>
        <fullName evidence="6">LLM class F420-dependent oxidoreductase</fullName>
    </submittedName>
</protein>
<evidence type="ECO:0000259" key="5">
    <source>
        <dbReference type="Pfam" id="PF00296"/>
    </source>
</evidence>
<keyword evidence="1" id="KW-0285">Flavoprotein</keyword>
<proteinExistence type="predicted"/>
<accession>A0A7X6RI12</accession>
<dbReference type="InterPro" id="IPR011251">
    <property type="entry name" value="Luciferase-like_dom"/>
</dbReference>
<evidence type="ECO:0000256" key="1">
    <source>
        <dbReference type="ARBA" id="ARBA00022630"/>
    </source>
</evidence>
<reference evidence="6 7" key="1">
    <citation type="submission" date="2020-04" db="EMBL/GenBank/DDBJ databases">
        <title>MicrobeNet Type strains.</title>
        <authorList>
            <person name="Nicholson A.C."/>
        </authorList>
    </citation>
    <scope>NUCLEOTIDE SEQUENCE [LARGE SCALE GENOMIC DNA]</scope>
    <source>
        <strain evidence="6 7">DSM 44445</strain>
    </source>
</reference>
<keyword evidence="7" id="KW-1185">Reference proteome</keyword>
<dbReference type="GO" id="GO:0046306">
    <property type="term" value="P:alkanesulfonate catabolic process"/>
    <property type="evidence" value="ECO:0007669"/>
    <property type="project" value="TreeGrafter"/>
</dbReference>
<dbReference type="RefSeq" id="WP_040720799.1">
    <property type="nucleotide sequence ID" value="NZ_CAWPHS010000078.1"/>
</dbReference>
<dbReference type="SUPFAM" id="SSF51679">
    <property type="entry name" value="Bacterial luciferase-like"/>
    <property type="match status" value="1"/>
</dbReference>
<keyword evidence="4" id="KW-0503">Monooxygenase</keyword>
<evidence type="ECO:0000256" key="2">
    <source>
        <dbReference type="ARBA" id="ARBA00022643"/>
    </source>
</evidence>
<dbReference type="NCBIfam" id="TIGR03560">
    <property type="entry name" value="F420_Rv1855c"/>
    <property type="match status" value="1"/>
</dbReference>
<dbReference type="GO" id="GO:0008726">
    <property type="term" value="F:alkanesulfonate monooxygenase activity"/>
    <property type="evidence" value="ECO:0007669"/>
    <property type="project" value="TreeGrafter"/>
</dbReference>
<evidence type="ECO:0000313" key="7">
    <source>
        <dbReference type="Proteomes" id="UP000523447"/>
    </source>
</evidence>
<dbReference type="PANTHER" id="PTHR42847">
    <property type="entry name" value="ALKANESULFONATE MONOOXYGENASE"/>
    <property type="match status" value="1"/>
</dbReference>
<dbReference type="Pfam" id="PF00296">
    <property type="entry name" value="Bac_luciferase"/>
    <property type="match status" value="1"/>
</dbReference>
<dbReference type="EMBL" id="JAAXPE010000008">
    <property type="protein sequence ID" value="NKY86153.1"/>
    <property type="molecule type" value="Genomic_DNA"/>
</dbReference>
<dbReference type="Gene3D" id="3.20.20.30">
    <property type="entry name" value="Luciferase-like domain"/>
    <property type="match status" value="1"/>
</dbReference>
<name>A0A7X6RI12_9NOCA</name>
<dbReference type="PANTHER" id="PTHR42847:SF8">
    <property type="entry name" value="CONSERVED PROTEIN"/>
    <property type="match status" value="1"/>
</dbReference>